<dbReference type="Proteomes" id="UP000440694">
    <property type="component" value="Unassembled WGS sequence"/>
</dbReference>
<sequence length="195" mass="21976">MTCSTHDTLARLLLEAGQSVLLNGSEAGEDLVRRRWPHLKATRTRRTISDRQKLKIFKADGFRCRYTGDLLFFSGYLTALSALWPETFPAHPHGKSDEAHEAYWTHFASVEHLDPVSMGGAETEDNWITTSMARNQVRSRYSLEALGWKVLPRNPMADWEGGVRAFLEILDAYPSALAGVNGQYLKRWRAVVIAG</sequence>
<comment type="caution">
    <text evidence="1">The sequence shown here is derived from an EMBL/GenBank/DDBJ whole genome shotgun (WGS) entry which is preliminary data.</text>
</comment>
<protein>
    <submittedName>
        <fullName evidence="1">Uncharacterized protein</fullName>
    </submittedName>
</protein>
<reference evidence="1 2" key="1">
    <citation type="submission" date="2019-11" db="EMBL/GenBank/DDBJ databases">
        <title>Identification of a novel strain.</title>
        <authorList>
            <person name="Xu Q."/>
            <person name="Wang G."/>
        </authorList>
    </citation>
    <scope>NUCLEOTIDE SEQUENCE [LARGE SCALE GENOMIC DNA]</scope>
    <source>
        <strain evidence="2">xq</strain>
    </source>
</reference>
<keyword evidence="2" id="KW-1185">Reference proteome</keyword>
<evidence type="ECO:0000313" key="1">
    <source>
        <dbReference type="EMBL" id="MTD93914.1"/>
    </source>
</evidence>
<accession>A0A6I3KG71</accession>
<name>A0A6I3KG71_9HYPH</name>
<dbReference type="EMBL" id="WMBQ01000001">
    <property type="protein sequence ID" value="MTD93914.1"/>
    <property type="molecule type" value="Genomic_DNA"/>
</dbReference>
<dbReference type="RefSeq" id="WP_154738408.1">
    <property type="nucleotide sequence ID" value="NZ_WMBQ01000001.1"/>
</dbReference>
<dbReference type="AlphaFoldDB" id="A0A6I3KG71"/>
<gene>
    <name evidence="1" type="ORF">GIW81_06140</name>
</gene>
<evidence type="ECO:0000313" key="2">
    <source>
        <dbReference type="Proteomes" id="UP000440694"/>
    </source>
</evidence>
<organism evidence="1 2">
    <name type="scientific">Hyphomicrobium album</name>
    <dbReference type="NCBI Taxonomy" id="2665159"/>
    <lineage>
        <taxon>Bacteria</taxon>
        <taxon>Pseudomonadati</taxon>
        <taxon>Pseudomonadota</taxon>
        <taxon>Alphaproteobacteria</taxon>
        <taxon>Hyphomicrobiales</taxon>
        <taxon>Hyphomicrobiaceae</taxon>
        <taxon>Hyphomicrobium</taxon>
    </lineage>
</organism>
<proteinExistence type="predicted"/>